<sequence length="107" mass="12011">MNQPVVGVEIYELSPVLVGFRKITVSFVFQEALGRSHLHEPDMIRISEFPPLRALGFIPYVESPHPIYKLGKLRIRKNCSAYGAREKGPQSFDLCTEKILKIAAGKA</sequence>
<protein>
    <submittedName>
        <fullName evidence="1">Uncharacterized protein</fullName>
    </submittedName>
</protein>
<reference evidence="1" key="1">
    <citation type="submission" date="2019-08" db="EMBL/GenBank/DDBJ databases">
        <authorList>
            <person name="Kucharzyk K."/>
            <person name="Murdoch R.W."/>
            <person name="Higgins S."/>
            <person name="Loffler F."/>
        </authorList>
    </citation>
    <scope>NUCLEOTIDE SEQUENCE</scope>
</reference>
<organism evidence="1">
    <name type="scientific">bioreactor metagenome</name>
    <dbReference type="NCBI Taxonomy" id="1076179"/>
    <lineage>
        <taxon>unclassified sequences</taxon>
        <taxon>metagenomes</taxon>
        <taxon>ecological metagenomes</taxon>
    </lineage>
</organism>
<gene>
    <name evidence="1" type="ORF">SDC9_105354</name>
</gene>
<dbReference type="AlphaFoldDB" id="A0A645B5V8"/>
<name>A0A645B5V8_9ZZZZ</name>
<evidence type="ECO:0000313" key="1">
    <source>
        <dbReference type="EMBL" id="MPM58523.1"/>
    </source>
</evidence>
<proteinExistence type="predicted"/>
<accession>A0A645B5V8</accession>
<comment type="caution">
    <text evidence="1">The sequence shown here is derived from an EMBL/GenBank/DDBJ whole genome shotgun (WGS) entry which is preliminary data.</text>
</comment>
<dbReference type="EMBL" id="VSSQ01016807">
    <property type="protein sequence ID" value="MPM58523.1"/>
    <property type="molecule type" value="Genomic_DNA"/>
</dbReference>